<proteinExistence type="predicted"/>
<protein>
    <submittedName>
        <fullName evidence="1">Uncharacterized protein</fullName>
    </submittedName>
</protein>
<dbReference type="GO" id="GO:0010100">
    <property type="term" value="P:negative regulation of photomorphogenesis"/>
    <property type="evidence" value="ECO:0007669"/>
    <property type="project" value="InterPro"/>
</dbReference>
<gene>
    <name evidence="1" type="ORF">SLEP1_g55987</name>
</gene>
<comment type="caution">
    <text evidence="1">The sequence shown here is derived from an EMBL/GenBank/DDBJ whole genome shotgun (WGS) entry which is preliminary data.</text>
</comment>
<sequence>MIVDEWDEDEKESNINLLIRFLQSMFEKVSKRVKKTSRRILPTAIAPAGYQILSF</sequence>
<accession>A0AAV5MH87</accession>
<dbReference type="PANTHER" id="PTHR35474">
    <property type="entry name" value="ATP PHOSPHORIBOSYLTRANSFERASE REGULATORY SUBUNIT"/>
    <property type="match status" value="1"/>
</dbReference>
<dbReference type="Proteomes" id="UP001054252">
    <property type="component" value="Unassembled WGS sequence"/>
</dbReference>
<dbReference type="PANTHER" id="PTHR35474:SF3">
    <property type="entry name" value="PROTEIN SHORT HYPOCOTYL IN WHITE LIGHT 1"/>
    <property type="match status" value="1"/>
</dbReference>
<organism evidence="1 2">
    <name type="scientific">Rubroshorea leprosula</name>
    <dbReference type="NCBI Taxonomy" id="152421"/>
    <lineage>
        <taxon>Eukaryota</taxon>
        <taxon>Viridiplantae</taxon>
        <taxon>Streptophyta</taxon>
        <taxon>Embryophyta</taxon>
        <taxon>Tracheophyta</taxon>
        <taxon>Spermatophyta</taxon>
        <taxon>Magnoliopsida</taxon>
        <taxon>eudicotyledons</taxon>
        <taxon>Gunneridae</taxon>
        <taxon>Pentapetalae</taxon>
        <taxon>rosids</taxon>
        <taxon>malvids</taxon>
        <taxon>Malvales</taxon>
        <taxon>Dipterocarpaceae</taxon>
        <taxon>Rubroshorea</taxon>
    </lineage>
</organism>
<dbReference type="InterPro" id="IPR039324">
    <property type="entry name" value="SHW1"/>
</dbReference>
<evidence type="ECO:0000313" key="1">
    <source>
        <dbReference type="EMBL" id="GKV49225.1"/>
    </source>
</evidence>
<name>A0AAV5MH87_9ROSI</name>
<keyword evidence="2" id="KW-1185">Reference proteome</keyword>
<reference evidence="1 2" key="1">
    <citation type="journal article" date="2021" name="Commun. Biol.">
        <title>The genome of Shorea leprosula (Dipterocarpaceae) highlights the ecological relevance of drought in aseasonal tropical rainforests.</title>
        <authorList>
            <person name="Ng K.K.S."/>
            <person name="Kobayashi M.J."/>
            <person name="Fawcett J.A."/>
            <person name="Hatakeyama M."/>
            <person name="Paape T."/>
            <person name="Ng C.H."/>
            <person name="Ang C.C."/>
            <person name="Tnah L.H."/>
            <person name="Lee C.T."/>
            <person name="Nishiyama T."/>
            <person name="Sese J."/>
            <person name="O'Brien M.J."/>
            <person name="Copetti D."/>
            <person name="Mohd Noor M.I."/>
            <person name="Ong R.C."/>
            <person name="Putra M."/>
            <person name="Sireger I.Z."/>
            <person name="Indrioko S."/>
            <person name="Kosugi Y."/>
            <person name="Izuno A."/>
            <person name="Isagi Y."/>
            <person name="Lee S.L."/>
            <person name="Shimizu K.K."/>
        </authorList>
    </citation>
    <scope>NUCLEOTIDE SEQUENCE [LARGE SCALE GENOMIC DNA]</scope>
    <source>
        <strain evidence="1">214</strain>
    </source>
</reference>
<evidence type="ECO:0000313" key="2">
    <source>
        <dbReference type="Proteomes" id="UP001054252"/>
    </source>
</evidence>
<dbReference type="GO" id="GO:0009787">
    <property type="term" value="P:regulation of abscisic acid-activated signaling pathway"/>
    <property type="evidence" value="ECO:0007669"/>
    <property type="project" value="InterPro"/>
</dbReference>
<dbReference type="EMBL" id="BPVZ01000290">
    <property type="protein sequence ID" value="GKV49225.1"/>
    <property type="molecule type" value="Genomic_DNA"/>
</dbReference>
<dbReference type="AlphaFoldDB" id="A0AAV5MH87"/>